<dbReference type="Pfam" id="PF17917">
    <property type="entry name" value="RT_RNaseH"/>
    <property type="match status" value="1"/>
</dbReference>
<protein>
    <recommendedName>
        <fullName evidence="8">Integrase catalytic domain-containing protein</fullName>
    </recommendedName>
</protein>
<evidence type="ECO:0000313" key="10">
    <source>
        <dbReference type="Proteomes" id="UP001341281"/>
    </source>
</evidence>
<dbReference type="PANTHER" id="PTHR37984">
    <property type="entry name" value="PROTEIN CBG26694"/>
    <property type="match status" value="1"/>
</dbReference>
<evidence type="ECO:0000256" key="6">
    <source>
        <dbReference type="ARBA" id="ARBA00022918"/>
    </source>
</evidence>
<dbReference type="Gene3D" id="1.10.340.70">
    <property type="match status" value="1"/>
</dbReference>
<dbReference type="AlphaFoldDB" id="A0AAQ3XB58"/>
<dbReference type="GO" id="GO:0004519">
    <property type="term" value="F:endonuclease activity"/>
    <property type="evidence" value="ECO:0007669"/>
    <property type="project" value="UniProtKB-KW"/>
</dbReference>
<evidence type="ECO:0000256" key="7">
    <source>
        <dbReference type="SAM" id="MobiDB-lite"/>
    </source>
</evidence>
<organism evidence="9 10">
    <name type="scientific">Paspalum notatum var. saurae</name>
    <dbReference type="NCBI Taxonomy" id="547442"/>
    <lineage>
        <taxon>Eukaryota</taxon>
        <taxon>Viridiplantae</taxon>
        <taxon>Streptophyta</taxon>
        <taxon>Embryophyta</taxon>
        <taxon>Tracheophyta</taxon>
        <taxon>Spermatophyta</taxon>
        <taxon>Magnoliopsida</taxon>
        <taxon>Liliopsida</taxon>
        <taxon>Poales</taxon>
        <taxon>Poaceae</taxon>
        <taxon>PACMAD clade</taxon>
        <taxon>Panicoideae</taxon>
        <taxon>Andropogonodae</taxon>
        <taxon>Paspaleae</taxon>
        <taxon>Paspalinae</taxon>
        <taxon>Paspalum</taxon>
    </lineage>
</organism>
<dbReference type="InterPro" id="IPR050951">
    <property type="entry name" value="Retrovirus_Pol_polyprotein"/>
</dbReference>
<dbReference type="GO" id="GO:0003964">
    <property type="term" value="F:RNA-directed DNA polymerase activity"/>
    <property type="evidence" value="ECO:0007669"/>
    <property type="project" value="UniProtKB-KW"/>
</dbReference>
<evidence type="ECO:0000259" key="8">
    <source>
        <dbReference type="PROSITE" id="PS50994"/>
    </source>
</evidence>
<sequence>MLGFDKPFTVDYDARGVRRCTPLGAGPLAFLNRPFAARHLKLAAYERELINLVQAVRHWRPYLWGRHLIPQVLAGPEPLHSATTSVDQQALWVRLRHGVPPGTTLSPVVTLSTRRCRREARGQLPAPSPVPRFALIDNIRTATQEAPDAQLLVRRLQQGELPSPWRMEDGLLLHGARIFVPRHGDLRHQVLRLAHSADHEGIQKTLHRLCSEFYIPGLGPDLRHVPAEQDRDATPNGLATASQVWANISLDFIEGLVKVGGKSVMLTVVDRFSKYAHFIALGGPYTTASVARAFFEGIVCTGSPLPLEPVFTGHVWRGLFKMAGVTLRMSTTFHPQMDRQSEVVNKVIAMYLLCVTAADVAGLAAMGGILLQHVLPYNPAVHALRGGLRPAGPDHSALSAGDGADRDGGLSTVQPR</sequence>
<dbReference type="InterPro" id="IPR012337">
    <property type="entry name" value="RNaseH-like_sf"/>
</dbReference>
<dbReference type="GO" id="GO:0003676">
    <property type="term" value="F:nucleic acid binding"/>
    <property type="evidence" value="ECO:0007669"/>
    <property type="project" value="InterPro"/>
</dbReference>
<proteinExistence type="predicted"/>
<keyword evidence="6" id="KW-0695">RNA-directed DNA polymerase</keyword>
<dbReference type="Gene3D" id="3.30.420.10">
    <property type="entry name" value="Ribonuclease H-like superfamily/Ribonuclease H"/>
    <property type="match status" value="1"/>
</dbReference>
<evidence type="ECO:0000256" key="2">
    <source>
        <dbReference type="ARBA" id="ARBA00022695"/>
    </source>
</evidence>
<dbReference type="InterPro" id="IPR036397">
    <property type="entry name" value="RNaseH_sf"/>
</dbReference>
<dbReference type="SUPFAM" id="SSF53098">
    <property type="entry name" value="Ribonuclease H-like"/>
    <property type="match status" value="1"/>
</dbReference>
<keyword evidence="10" id="KW-1185">Reference proteome</keyword>
<dbReference type="GO" id="GO:0016787">
    <property type="term" value="F:hydrolase activity"/>
    <property type="evidence" value="ECO:0007669"/>
    <property type="project" value="UniProtKB-KW"/>
</dbReference>
<keyword evidence="3" id="KW-0540">Nuclease</keyword>
<keyword evidence="2" id="KW-0548">Nucleotidyltransferase</keyword>
<dbReference type="InterPro" id="IPR001584">
    <property type="entry name" value="Integrase_cat-core"/>
</dbReference>
<dbReference type="Proteomes" id="UP001341281">
    <property type="component" value="Chromosome 08"/>
</dbReference>
<dbReference type="PANTHER" id="PTHR37984:SF5">
    <property type="entry name" value="PROTEIN NYNRIN-LIKE"/>
    <property type="match status" value="1"/>
</dbReference>
<feature type="region of interest" description="Disordered" evidence="7">
    <location>
        <begin position="392"/>
        <end position="416"/>
    </location>
</feature>
<accession>A0AAQ3XB58</accession>
<keyword evidence="5" id="KW-0378">Hydrolase</keyword>
<dbReference type="InterPro" id="IPR041373">
    <property type="entry name" value="RT_RNaseH"/>
</dbReference>
<evidence type="ECO:0000313" key="9">
    <source>
        <dbReference type="EMBL" id="WVZ90132.1"/>
    </source>
</evidence>
<feature type="domain" description="Integrase catalytic" evidence="8">
    <location>
        <begin position="231"/>
        <end position="398"/>
    </location>
</feature>
<name>A0AAQ3XB58_PASNO</name>
<dbReference type="EMBL" id="CP144752">
    <property type="protein sequence ID" value="WVZ90132.1"/>
    <property type="molecule type" value="Genomic_DNA"/>
</dbReference>
<keyword evidence="4" id="KW-0255">Endonuclease</keyword>
<evidence type="ECO:0000256" key="3">
    <source>
        <dbReference type="ARBA" id="ARBA00022722"/>
    </source>
</evidence>
<dbReference type="InterPro" id="IPR041588">
    <property type="entry name" value="Integrase_H2C2"/>
</dbReference>
<evidence type="ECO:0000256" key="5">
    <source>
        <dbReference type="ARBA" id="ARBA00022801"/>
    </source>
</evidence>
<dbReference type="Pfam" id="PF17921">
    <property type="entry name" value="Integrase_H2C2"/>
    <property type="match status" value="1"/>
</dbReference>
<dbReference type="GO" id="GO:0015074">
    <property type="term" value="P:DNA integration"/>
    <property type="evidence" value="ECO:0007669"/>
    <property type="project" value="InterPro"/>
</dbReference>
<gene>
    <name evidence="9" type="ORF">U9M48_036462</name>
</gene>
<keyword evidence="1" id="KW-0808">Transferase</keyword>
<reference evidence="9 10" key="1">
    <citation type="submission" date="2024-02" db="EMBL/GenBank/DDBJ databases">
        <title>High-quality chromosome-scale genome assembly of Pensacola bahiagrass (Paspalum notatum Flugge var. saurae).</title>
        <authorList>
            <person name="Vega J.M."/>
            <person name="Podio M."/>
            <person name="Orjuela J."/>
            <person name="Siena L.A."/>
            <person name="Pessino S.C."/>
            <person name="Combes M.C."/>
            <person name="Mariac C."/>
            <person name="Albertini E."/>
            <person name="Pupilli F."/>
            <person name="Ortiz J.P.A."/>
            <person name="Leblanc O."/>
        </authorList>
    </citation>
    <scope>NUCLEOTIDE SEQUENCE [LARGE SCALE GENOMIC DNA]</scope>
    <source>
        <strain evidence="9">R1</strain>
        <tissue evidence="9">Leaf</tissue>
    </source>
</reference>
<dbReference type="PROSITE" id="PS50994">
    <property type="entry name" value="INTEGRASE"/>
    <property type="match status" value="1"/>
</dbReference>
<evidence type="ECO:0000256" key="4">
    <source>
        <dbReference type="ARBA" id="ARBA00022759"/>
    </source>
</evidence>
<evidence type="ECO:0000256" key="1">
    <source>
        <dbReference type="ARBA" id="ARBA00022679"/>
    </source>
</evidence>